<sequence length="625" mass="71128">MKIYTQEIRRSQLVLTYGPGAIIESIYGPRLIKSTINGMQGQFSEGNLEKYEIDNDRLCTGIQSIVNGYQSRKIIGGNFPKDTDNVHIFSPISNIELEGRLSQKARYSTLEFPEWKICYGKMPDKKHDDPVLFNSKNSKKCPVCQNTYTSSVRFLMACRRGHLDNVKWKWIVHKNSSIKECNPDYYVWKAGGVSLASIAIRCPECQSEVTMNDVYNTRFDCTGKYPESPENSGEKGCDEYMHVMQRQASSLYLPLTIMLVKIPEYDSGINSLFNNTRIFLTANPLIKKWKNNDDIIQILDELHDSFNANGILEETYIIFKNYLMEYGIEKLKSSLEKFNNTRKMNFIDFIDQEFDSLLQGPRNCENFVMGKHEIIKSIDSFPALNVYPVNRLKTTTVQIGYTRKVPTDKKNKKDKNQEYQELDPIVSSASAIRSDNHDGNDYWYQGFEGVGEGIFITFSEGEFSGLKKRKAYNEWYSTFSKGDVKNTMSGNTSVTHPLYVWLHTLSHAIINVLSLYSGYSSASMRERIYIDRNQKNGGILIYTSTPGEDAGMGGLSGLVTQEKLQQILVKAKERIDICSNDPLCLDVSKGSKSQNGAACYSCILISETSCEQRNMFLDRHLITGD</sequence>
<dbReference type="GeneID" id="16024165"/>
<keyword evidence="3" id="KW-1185">Reference proteome</keyword>
<evidence type="ECO:0000259" key="1">
    <source>
        <dbReference type="Pfam" id="PF09369"/>
    </source>
</evidence>
<dbReference type="Proteomes" id="UP000014660">
    <property type="component" value="Chromosome"/>
</dbReference>
<dbReference type="AlphaFoldDB" id="S0ALW7"/>
<dbReference type="HOGENOM" id="CLU_020062_0_0_2"/>
<proteinExistence type="predicted"/>
<dbReference type="InterPro" id="IPR047721">
    <property type="entry name" value="DrmB"/>
</dbReference>
<name>S0ALW7_FERAC</name>
<dbReference type="KEGG" id="fac:FACI_IFERC01G0021"/>
<dbReference type="InterPro" id="IPR018973">
    <property type="entry name" value="MZB"/>
</dbReference>
<dbReference type="NCBIfam" id="NF038324">
    <property type="entry name" value="DrmB_fam"/>
    <property type="match status" value="1"/>
</dbReference>
<dbReference type="EMBL" id="CP004145">
    <property type="protein sequence ID" value="AGO60001.1"/>
    <property type="molecule type" value="Genomic_DNA"/>
</dbReference>
<reference evidence="2 3" key="1">
    <citation type="journal article" date="2007" name="Proc. Natl. Acad. Sci. U.S.A.">
        <title>Genome dynamics in a natural archaeal population.</title>
        <authorList>
            <person name="Allen E.E."/>
            <person name="Tyson G.W."/>
            <person name="Whitaker R.J."/>
            <person name="Detter J.C."/>
            <person name="Richardson P.M."/>
            <person name="Banfield J.F."/>
        </authorList>
    </citation>
    <scope>NUCLEOTIDE SEQUENCE [LARGE SCALE GENOMIC DNA]</scope>
    <source>
        <strain evidence="3">fer1</strain>
    </source>
</reference>
<evidence type="ECO:0000313" key="2">
    <source>
        <dbReference type="EMBL" id="AGO60001.1"/>
    </source>
</evidence>
<dbReference type="RefSeq" id="WP_009886036.1">
    <property type="nucleotide sequence ID" value="NC_021592.1"/>
</dbReference>
<accession>S0ALW7</accession>
<protein>
    <recommendedName>
        <fullName evidence="1">MrfA-like Zn-binding domain-containing protein</fullName>
    </recommendedName>
</protein>
<evidence type="ECO:0000313" key="3">
    <source>
        <dbReference type="Proteomes" id="UP000014660"/>
    </source>
</evidence>
<gene>
    <name evidence="2" type="ORF">FACI_IFERC00001G0021</name>
</gene>
<dbReference type="PATRIC" id="fig|333146.12.peg.20"/>
<dbReference type="Pfam" id="PF09369">
    <property type="entry name" value="MZB"/>
    <property type="match status" value="1"/>
</dbReference>
<feature type="domain" description="MrfA-like Zn-binding" evidence="1">
    <location>
        <begin position="505"/>
        <end position="603"/>
    </location>
</feature>
<organism evidence="2 3">
    <name type="scientific">Ferroplasma acidarmanus Fer1</name>
    <dbReference type="NCBI Taxonomy" id="333146"/>
    <lineage>
        <taxon>Archaea</taxon>
        <taxon>Methanobacteriati</taxon>
        <taxon>Thermoplasmatota</taxon>
        <taxon>Thermoplasmata</taxon>
        <taxon>Thermoplasmatales</taxon>
        <taxon>Ferroplasmaceae</taxon>
        <taxon>Ferroplasma</taxon>
    </lineage>
</organism>